<gene>
    <name evidence="1" type="ORF">OUZ56_010076</name>
</gene>
<proteinExistence type="predicted"/>
<sequence>MYASDRFTAKALKFQSNMVSLTVKVCDRTFEADLKQVSTVPVQYLKLPGPPKKLMEIRSRYPHIKDVKLVDVGEPTILSLFVKWQSNQIELKEVADVSSSQYQSYL</sequence>
<organism evidence="1 2">
    <name type="scientific">Daphnia magna</name>
    <dbReference type="NCBI Taxonomy" id="35525"/>
    <lineage>
        <taxon>Eukaryota</taxon>
        <taxon>Metazoa</taxon>
        <taxon>Ecdysozoa</taxon>
        <taxon>Arthropoda</taxon>
        <taxon>Crustacea</taxon>
        <taxon>Branchiopoda</taxon>
        <taxon>Diplostraca</taxon>
        <taxon>Cladocera</taxon>
        <taxon>Anomopoda</taxon>
        <taxon>Daphniidae</taxon>
        <taxon>Daphnia</taxon>
    </lineage>
</organism>
<dbReference type="EMBL" id="JAOYFB010000037">
    <property type="protein sequence ID" value="KAK4024654.1"/>
    <property type="molecule type" value="Genomic_DNA"/>
</dbReference>
<keyword evidence="2" id="KW-1185">Reference proteome</keyword>
<name>A0ABR0AHT8_9CRUS</name>
<evidence type="ECO:0000313" key="2">
    <source>
        <dbReference type="Proteomes" id="UP001234178"/>
    </source>
</evidence>
<accession>A0ABR0AHT8</accession>
<dbReference type="Proteomes" id="UP001234178">
    <property type="component" value="Unassembled WGS sequence"/>
</dbReference>
<comment type="caution">
    <text evidence="1">The sequence shown here is derived from an EMBL/GenBank/DDBJ whole genome shotgun (WGS) entry which is preliminary data.</text>
</comment>
<protein>
    <submittedName>
        <fullName evidence="1">Uncharacterized protein</fullName>
    </submittedName>
</protein>
<reference evidence="1 2" key="1">
    <citation type="journal article" date="2023" name="Nucleic Acids Res.">
        <title>The hologenome of Daphnia magna reveals possible DNA methylation and microbiome-mediated evolution of the host genome.</title>
        <authorList>
            <person name="Chaturvedi A."/>
            <person name="Li X."/>
            <person name="Dhandapani V."/>
            <person name="Marshall H."/>
            <person name="Kissane S."/>
            <person name="Cuenca-Cambronero M."/>
            <person name="Asole G."/>
            <person name="Calvet F."/>
            <person name="Ruiz-Romero M."/>
            <person name="Marangio P."/>
            <person name="Guigo R."/>
            <person name="Rago D."/>
            <person name="Mirbahai L."/>
            <person name="Eastwood N."/>
            <person name="Colbourne J.K."/>
            <person name="Zhou J."/>
            <person name="Mallon E."/>
            <person name="Orsini L."/>
        </authorList>
    </citation>
    <scope>NUCLEOTIDE SEQUENCE [LARGE SCALE GENOMIC DNA]</scope>
    <source>
        <strain evidence="1">LRV0_1</strain>
    </source>
</reference>
<evidence type="ECO:0000313" key="1">
    <source>
        <dbReference type="EMBL" id="KAK4024654.1"/>
    </source>
</evidence>